<dbReference type="SUPFAM" id="SSF81606">
    <property type="entry name" value="PP2C-like"/>
    <property type="match status" value="1"/>
</dbReference>
<feature type="region of interest" description="Disordered" evidence="10">
    <location>
        <begin position="196"/>
        <end position="274"/>
    </location>
</feature>
<dbReference type="GO" id="GO:0004722">
    <property type="term" value="F:protein serine/threonine phosphatase activity"/>
    <property type="evidence" value="ECO:0007669"/>
    <property type="project" value="UniProtKB-EC"/>
</dbReference>
<accession>A0A183IEE4</accession>
<dbReference type="AlphaFoldDB" id="A0A183IEE4"/>
<reference evidence="14" key="1">
    <citation type="submission" date="2016-06" db="UniProtKB">
        <authorList>
            <consortium name="WormBaseParasite"/>
        </authorList>
    </citation>
    <scope>IDENTIFICATION</scope>
</reference>
<dbReference type="PROSITE" id="PS51746">
    <property type="entry name" value="PPM_2"/>
    <property type="match status" value="1"/>
</dbReference>
<gene>
    <name evidence="12" type="ORF">SBAD_LOCUS1988</name>
</gene>
<dbReference type="InterPro" id="IPR000222">
    <property type="entry name" value="PP2C_BS"/>
</dbReference>
<comment type="cofactor">
    <cofactor evidence="1">
        <name>Mn(2+)</name>
        <dbReference type="ChEBI" id="CHEBI:29035"/>
    </cofactor>
</comment>
<dbReference type="WBParaSite" id="SBAD_0000208801-mRNA-1">
    <property type="protein sequence ID" value="SBAD_0000208801-mRNA-1"/>
    <property type="gene ID" value="SBAD_0000208801"/>
</dbReference>
<evidence type="ECO:0000256" key="5">
    <source>
        <dbReference type="ARBA" id="ARBA00022801"/>
    </source>
</evidence>
<evidence type="ECO:0000256" key="2">
    <source>
        <dbReference type="ARBA" id="ARBA00006702"/>
    </source>
</evidence>
<dbReference type="InterPro" id="IPR015655">
    <property type="entry name" value="PP2C"/>
</dbReference>
<dbReference type="Pfam" id="PF00481">
    <property type="entry name" value="PP2C"/>
    <property type="match status" value="2"/>
</dbReference>
<keyword evidence="13" id="KW-1185">Reference proteome</keyword>
<dbReference type="EC" id="3.1.3.16" evidence="3"/>
<evidence type="ECO:0000256" key="8">
    <source>
        <dbReference type="ARBA" id="ARBA00023211"/>
    </source>
</evidence>
<keyword evidence="5 9" id="KW-0378">Hydrolase</keyword>
<dbReference type="InterPro" id="IPR036457">
    <property type="entry name" value="PPM-type-like_dom_sf"/>
</dbReference>
<dbReference type="PROSITE" id="PS01032">
    <property type="entry name" value="PPM_1"/>
    <property type="match status" value="1"/>
</dbReference>
<name>A0A183IEE4_9BILA</name>
<keyword evidence="8" id="KW-0464">Manganese</keyword>
<reference evidence="12 13" key="2">
    <citation type="submission" date="2018-11" db="EMBL/GenBank/DDBJ databases">
        <authorList>
            <consortium name="Pathogen Informatics"/>
        </authorList>
    </citation>
    <scope>NUCLEOTIDE SEQUENCE [LARGE SCALE GENOMIC DNA]</scope>
</reference>
<organism evidence="14">
    <name type="scientific">Soboliphyme baturini</name>
    <dbReference type="NCBI Taxonomy" id="241478"/>
    <lineage>
        <taxon>Eukaryota</taxon>
        <taxon>Metazoa</taxon>
        <taxon>Ecdysozoa</taxon>
        <taxon>Nematoda</taxon>
        <taxon>Enoplea</taxon>
        <taxon>Dorylaimia</taxon>
        <taxon>Dioctophymatida</taxon>
        <taxon>Dioctophymatoidea</taxon>
        <taxon>Soboliphymatidae</taxon>
        <taxon>Soboliphyme</taxon>
    </lineage>
</organism>
<sequence length="491" mass="54183">MGVYLSAPVTEKRSSSGENEHWSYGATSMQGWRIHQEDAHNCILNFDNNCAFFAVYDGHGGSEVAEYSCENFPEFLKSLDIWKGGKLGQALEDAFLKFDQSLMKPEVLKELKLRADANSAAKKTDESLEIDDAEKHMLLEECHLPLDQLLQKYLNAGIDKNVLQRREDAFEGVVNERISSFPPCEKVEETETVLKTSNAATKRSRDSATECLKNHSNKNSDSPRTVENGPVLNKRVKIEGEQSDKSNSELQSVGNEKLPSNVPGDGDADCLFGGDKTDRISKDNEASVISPEIDEHLGFSKFHSLQPGIDSGTTACVLVLKDNIAYCANAGDSRCVLCRDGVAIQMSVDHKPEDETERQRIVNAGGKVTMDGRVNGGLNLSRALGDHFYKRNSSVPLKDQMISPLPDVFVQTVKENKEQFFVLACDGIWNAMENQEVIDFIRLRMNKGASLKEICEQLCDACLSQNTEGDGTGCDNMTVVIVMAKNHSNAA</sequence>
<keyword evidence="7 9" id="KW-0904">Protein phosphatase</keyword>
<evidence type="ECO:0000259" key="11">
    <source>
        <dbReference type="PROSITE" id="PS51746"/>
    </source>
</evidence>
<keyword evidence="4" id="KW-0479">Metal-binding</keyword>
<dbReference type="InterPro" id="IPR001932">
    <property type="entry name" value="PPM-type_phosphatase-like_dom"/>
</dbReference>
<evidence type="ECO:0000256" key="9">
    <source>
        <dbReference type="RuleBase" id="RU003465"/>
    </source>
</evidence>
<evidence type="ECO:0000313" key="14">
    <source>
        <dbReference type="WBParaSite" id="SBAD_0000208801-mRNA-1"/>
    </source>
</evidence>
<comment type="similarity">
    <text evidence="2 9">Belongs to the PP2C family.</text>
</comment>
<feature type="region of interest" description="Disordered" evidence="10">
    <location>
        <begin position="1"/>
        <end position="20"/>
    </location>
</feature>
<evidence type="ECO:0000256" key="1">
    <source>
        <dbReference type="ARBA" id="ARBA00001936"/>
    </source>
</evidence>
<dbReference type="EMBL" id="UZAM01007034">
    <property type="protein sequence ID" value="VDO96130.1"/>
    <property type="molecule type" value="Genomic_DNA"/>
</dbReference>
<dbReference type="PANTHER" id="PTHR13832">
    <property type="entry name" value="PROTEIN PHOSPHATASE 2C"/>
    <property type="match status" value="1"/>
</dbReference>
<dbReference type="SMART" id="SM00332">
    <property type="entry name" value="PP2Cc"/>
    <property type="match status" value="1"/>
</dbReference>
<dbReference type="CDD" id="cd00143">
    <property type="entry name" value="PP2Cc"/>
    <property type="match status" value="1"/>
</dbReference>
<proteinExistence type="inferred from homology"/>
<evidence type="ECO:0000256" key="7">
    <source>
        <dbReference type="ARBA" id="ARBA00022912"/>
    </source>
</evidence>
<keyword evidence="6" id="KW-0460">Magnesium</keyword>
<feature type="domain" description="PPM-type phosphatase" evidence="11">
    <location>
        <begin position="23"/>
        <end position="484"/>
    </location>
</feature>
<evidence type="ECO:0000256" key="4">
    <source>
        <dbReference type="ARBA" id="ARBA00022723"/>
    </source>
</evidence>
<evidence type="ECO:0000256" key="10">
    <source>
        <dbReference type="SAM" id="MobiDB-lite"/>
    </source>
</evidence>
<evidence type="ECO:0000313" key="12">
    <source>
        <dbReference type="EMBL" id="VDO96130.1"/>
    </source>
</evidence>
<protein>
    <recommendedName>
        <fullName evidence="3">protein-serine/threonine phosphatase</fullName>
        <ecNumber evidence="3">3.1.3.16</ecNumber>
    </recommendedName>
</protein>
<dbReference type="Gene3D" id="3.60.40.10">
    <property type="entry name" value="PPM-type phosphatase domain"/>
    <property type="match status" value="2"/>
</dbReference>
<evidence type="ECO:0000313" key="13">
    <source>
        <dbReference type="Proteomes" id="UP000270296"/>
    </source>
</evidence>
<dbReference type="PANTHER" id="PTHR13832:SF803">
    <property type="entry name" value="PROTEIN PHOSPHATASE 1G"/>
    <property type="match status" value="1"/>
</dbReference>
<evidence type="ECO:0000256" key="3">
    <source>
        <dbReference type="ARBA" id="ARBA00013081"/>
    </source>
</evidence>
<dbReference type="OrthoDB" id="10264738at2759"/>
<feature type="compositionally biased region" description="Basic and acidic residues" evidence="10">
    <location>
        <begin position="10"/>
        <end position="20"/>
    </location>
</feature>
<feature type="compositionally biased region" description="Basic and acidic residues" evidence="10">
    <location>
        <begin position="236"/>
        <end position="247"/>
    </location>
</feature>
<dbReference type="GO" id="GO:0046872">
    <property type="term" value="F:metal ion binding"/>
    <property type="evidence" value="ECO:0007669"/>
    <property type="project" value="UniProtKB-KW"/>
</dbReference>
<dbReference type="Proteomes" id="UP000270296">
    <property type="component" value="Unassembled WGS sequence"/>
</dbReference>
<evidence type="ECO:0000256" key="6">
    <source>
        <dbReference type="ARBA" id="ARBA00022842"/>
    </source>
</evidence>